<protein>
    <recommendedName>
        <fullName evidence="2">1-phosphatidylinositol 4-kinase</fullName>
        <ecNumber evidence="2">2.7.1.67</ecNumber>
    </recommendedName>
</protein>
<evidence type="ECO:0000259" key="6">
    <source>
        <dbReference type="PROSITE" id="PS50290"/>
    </source>
</evidence>
<name>A0A103XJW2_CYNCS</name>
<dbReference type="PANTHER" id="PTHR10048">
    <property type="entry name" value="PHOSPHATIDYLINOSITOL KINASE"/>
    <property type="match status" value="1"/>
</dbReference>
<dbReference type="SUPFAM" id="SSF48371">
    <property type="entry name" value="ARM repeat"/>
    <property type="match status" value="1"/>
</dbReference>
<dbReference type="Proteomes" id="UP000243975">
    <property type="component" value="Unassembled WGS sequence"/>
</dbReference>
<sequence>MVVRILGLTRGEESSPREITRNNLLSESGGESGWLIRFFDSSFFCEWIAVSYLYKHDHPGVRDYLCNRMYTLPLSGIESYLFQICYMLVHKPSPSLDKFVIDICSKSLKIALKVQWFLMAELEDSDDNDGISRIQEKCQIAATLMGEWTPLIKPQNEPTSNGGKNQVLTRLLSSKQRLLSLATSPPPQKSFSFSSSAANPSQDEGSSKASPDDNTIFKKFIPSPKVRNALLFRKSIDKDEEEPDKDGFFKRLLRDSKDEDESDKDGFFKRLLRDSKDEDESDKDGFFKRLLRDSKDEDESDKDGFFKRFLRDSKDEDVRKSVERDDEDKEKDGFFRRFLKDSKDEDEVTSSSDKFFKRIFRDNKGDLEEKTVSKSAEGDDKDGFFRKLFRDKSEEEEKVTNSVEDDEKEGFFRKIFKEKFEDKKDEAASEEGNGHANGVDEEPSDFPLFRRLFRMQSDDTKTVPTNENINGGGLESSPGTEIFFRKLFRDRDRSVEDSELYGSKKNKEKNPGSKQRNENSSNKPPLPNATASQFRKGTYHESLDFVHSLCETSYGLVDVFPVEDRKSALSEVVLVFSLNTRRVLSHGEGDVSCGLVFMSLFSSTVKDGSSSQKLSRGGIPLANGDAFLPKPPPWAYPLSNGQDLYHSGYDRMSRSASDAIDQAMGQLWDSKAKFVNVRLLVENPLPCCSKNFEASNSKFDIHHCEGGKCASYPSRAADGSDTEWVRVVLTADSGVSMDDIEVQEPPRRREHRRVPSTIAFEEVKVHSAYLDYYCLSFFLSATEVQGTGQASSDAQPKDIDGATPKAGDALSGELWQAKKDRIRQASVYGKLPGWDLCSVIVKSGDDCRQEHLAVQLISHFYDIFQEAGLPLWLRPYEVLVTSSYTALIETIPDTASLHSIKSRFPNITSLRDFFIAKYQENSPSYKLAQVPVNYYRSTLGVCVNYFDWLIAYPIILTSILSVISSLTIIESGDVGIEEVAHTKERNFVESMAGYSLVCYLLQVKDRHNGNLLLDEDGHLIHIDFGFMLSNSPGGVNFESAPFKLTRELLEASDGFRCRGSSKRVLRLFQSFVHSRVPNMSTPDSRASKQCVSLVLSLISSSLDAWRTRQYDYYQRVLNGIL</sequence>
<dbReference type="InterPro" id="IPR015433">
    <property type="entry name" value="PI3/4_kinase"/>
</dbReference>
<dbReference type="GO" id="GO:0005737">
    <property type="term" value="C:cytoplasm"/>
    <property type="evidence" value="ECO:0007669"/>
    <property type="project" value="TreeGrafter"/>
</dbReference>
<feature type="region of interest" description="Disordered" evidence="5">
    <location>
        <begin position="422"/>
        <end position="445"/>
    </location>
</feature>
<evidence type="ECO:0000313" key="8">
    <source>
        <dbReference type="EMBL" id="KVH92044.1"/>
    </source>
</evidence>
<keyword evidence="9" id="KW-1185">Reference proteome</keyword>
<dbReference type="STRING" id="59895.A0A103XJW2"/>
<dbReference type="InterPro" id="IPR000403">
    <property type="entry name" value="PI3/4_kinase_cat_dom"/>
</dbReference>
<dbReference type="EC" id="2.7.1.67" evidence="2"/>
<accession>A0A103XJW2</accession>
<dbReference type="Gene3D" id="3.30.1010.10">
    <property type="entry name" value="Phosphatidylinositol 3-kinase Catalytic Subunit, Chain A, domain 4"/>
    <property type="match status" value="1"/>
</dbReference>
<dbReference type="InterPro" id="IPR001263">
    <property type="entry name" value="PI3K_accessory_dom"/>
</dbReference>
<feature type="compositionally biased region" description="Polar residues" evidence="5">
    <location>
        <begin position="518"/>
        <end position="532"/>
    </location>
</feature>
<dbReference type="PANTHER" id="PTHR10048:SF22">
    <property type="entry name" value="PHOSPHATIDYLINOSITOL 4-KINASE BETA"/>
    <property type="match status" value="1"/>
</dbReference>
<evidence type="ECO:0000256" key="4">
    <source>
        <dbReference type="ARBA" id="ARBA00022777"/>
    </source>
</evidence>
<evidence type="ECO:0000259" key="7">
    <source>
        <dbReference type="PROSITE" id="PS51545"/>
    </source>
</evidence>
<evidence type="ECO:0000313" key="9">
    <source>
        <dbReference type="Proteomes" id="UP000243975"/>
    </source>
</evidence>
<dbReference type="EMBL" id="LEKV01004868">
    <property type="protein sequence ID" value="KVH92044.1"/>
    <property type="molecule type" value="Genomic_DNA"/>
</dbReference>
<dbReference type="InterPro" id="IPR049160">
    <property type="entry name" value="PI4KB-PIK1_PIK"/>
</dbReference>
<keyword evidence="3" id="KW-0808">Transferase</keyword>
<dbReference type="InterPro" id="IPR036940">
    <property type="entry name" value="PI3/4_kinase_cat_sf"/>
</dbReference>
<feature type="compositionally biased region" description="Low complexity" evidence="5">
    <location>
        <begin position="189"/>
        <end position="202"/>
    </location>
</feature>
<dbReference type="Pfam" id="PF00454">
    <property type="entry name" value="PI3_PI4_kinase"/>
    <property type="match status" value="1"/>
</dbReference>
<dbReference type="GO" id="GO:0004430">
    <property type="term" value="F:1-phosphatidylinositol 4-kinase activity"/>
    <property type="evidence" value="ECO:0007669"/>
    <property type="project" value="UniProtKB-EC"/>
</dbReference>
<comment type="catalytic activity">
    <reaction evidence="1">
        <text>a 1,2-diacyl-sn-glycero-3-phospho-(1D-myo-inositol) + ATP = a 1,2-diacyl-sn-glycero-3-phospho-(1D-myo-inositol 4-phosphate) + ADP + H(+)</text>
        <dbReference type="Rhea" id="RHEA:19877"/>
        <dbReference type="ChEBI" id="CHEBI:15378"/>
        <dbReference type="ChEBI" id="CHEBI:30616"/>
        <dbReference type="ChEBI" id="CHEBI:57880"/>
        <dbReference type="ChEBI" id="CHEBI:58178"/>
        <dbReference type="ChEBI" id="CHEBI:456216"/>
        <dbReference type="EC" id="2.7.1.67"/>
    </reaction>
</comment>
<dbReference type="Gene3D" id="1.25.40.70">
    <property type="entry name" value="Phosphatidylinositol 3-kinase, accessory domain (PIK)"/>
    <property type="match status" value="1"/>
</dbReference>
<reference evidence="8 9" key="1">
    <citation type="journal article" date="2016" name="Sci. Rep.">
        <title>The genome sequence of the outbreeding globe artichoke constructed de novo incorporating a phase-aware low-pass sequencing strategy of F1 progeny.</title>
        <authorList>
            <person name="Scaglione D."/>
            <person name="Reyes-Chin-Wo S."/>
            <person name="Acquadro A."/>
            <person name="Froenicke L."/>
            <person name="Portis E."/>
            <person name="Beitel C."/>
            <person name="Tirone M."/>
            <person name="Mauro R."/>
            <person name="Lo Monaco A."/>
            <person name="Mauromicale G."/>
            <person name="Faccioli P."/>
            <person name="Cattivelli L."/>
            <person name="Rieseberg L."/>
            <person name="Michelmore R."/>
            <person name="Lanteri S."/>
        </authorList>
    </citation>
    <scope>NUCLEOTIDE SEQUENCE [LARGE SCALE GENOMIC DNA]</scope>
    <source>
        <strain evidence="8">2C</strain>
    </source>
</reference>
<dbReference type="InterPro" id="IPR018936">
    <property type="entry name" value="PI3/4_kinase_CS"/>
</dbReference>
<organism evidence="8 9">
    <name type="scientific">Cynara cardunculus var. scolymus</name>
    <name type="common">Globe artichoke</name>
    <name type="synonym">Cynara scolymus</name>
    <dbReference type="NCBI Taxonomy" id="59895"/>
    <lineage>
        <taxon>Eukaryota</taxon>
        <taxon>Viridiplantae</taxon>
        <taxon>Streptophyta</taxon>
        <taxon>Embryophyta</taxon>
        <taxon>Tracheophyta</taxon>
        <taxon>Spermatophyta</taxon>
        <taxon>Magnoliopsida</taxon>
        <taxon>eudicotyledons</taxon>
        <taxon>Gunneridae</taxon>
        <taxon>Pentapetalae</taxon>
        <taxon>asterids</taxon>
        <taxon>campanulids</taxon>
        <taxon>Asterales</taxon>
        <taxon>Asteraceae</taxon>
        <taxon>Carduoideae</taxon>
        <taxon>Cardueae</taxon>
        <taxon>Carduinae</taxon>
        <taxon>Cynara</taxon>
    </lineage>
</organism>
<feature type="region of interest" description="Disordered" evidence="5">
    <location>
        <begin position="182"/>
        <end position="218"/>
    </location>
</feature>
<dbReference type="GO" id="GO:0016020">
    <property type="term" value="C:membrane"/>
    <property type="evidence" value="ECO:0007669"/>
    <property type="project" value="TreeGrafter"/>
</dbReference>
<dbReference type="PROSITE" id="PS00915">
    <property type="entry name" value="PI3_4_KINASE_1"/>
    <property type="match status" value="1"/>
</dbReference>
<dbReference type="GO" id="GO:0048015">
    <property type="term" value="P:phosphatidylinositol-mediated signaling"/>
    <property type="evidence" value="ECO:0007669"/>
    <property type="project" value="TreeGrafter"/>
</dbReference>
<dbReference type="FunFam" id="3.30.1010.10:FF:000038">
    <property type="entry name" value="Phosphatidylinositol 4-kinase beta 1"/>
    <property type="match status" value="1"/>
</dbReference>
<dbReference type="PROSITE" id="PS51545">
    <property type="entry name" value="PIK_HELICAL"/>
    <property type="match status" value="1"/>
</dbReference>
<evidence type="ECO:0000256" key="3">
    <source>
        <dbReference type="ARBA" id="ARBA00022679"/>
    </source>
</evidence>
<dbReference type="PROSITE" id="PS00916">
    <property type="entry name" value="PI3_4_KINASE_2"/>
    <property type="match status" value="1"/>
</dbReference>
<feature type="region of interest" description="Disordered" evidence="5">
    <location>
        <begin position="457"/>
        <end position="477"/>
    </location>
</feature>
<proteinExistence type="predicted"/>
<comment type="caution">
    <text evidence="8">The sequence shown here is derived from an EMBL/GenBank/DDBJ whole genome shotgun (WGS) entry which is preliminary data.</text>
</comment>
<feature type="domain" description="PIK helical" evidence="7">
    <location>
        <begin position="1"/>
        <end position="141"/>
    </location>
</feature>
<keyword evidence="4" id="KW-0418">Kinase</keyword>
<evidence type="ECO:0000256" key="2">
    <source>
        <dbReference type="ARBA" id="ARBA00012169"/>
    </source>
</evidence>
<gene>
    <name evidence="8" type="ORF">Ccrd_005922</name>
</gene>
<dbReference type="Pfam" id="PF21245">
    <property type="entry name" value="PI4KB-PIK1_PIK"/>
    <property type="match status" value="1"/>
</dbReference>
<dbReference type="GO" id="GO:0046854">
    <property type="term" value="P:phosphatidylinositol phosphate biosynthetic process"/>
    <property type="evidence" value="ECO:0007669"/>
    <property type="project" value="InterPro"/>
</dbReference>
<dbReference type="InterPro" id="IPR011009">
    <property type="entry name" value="Kinase-like_dom_sf"/>
</dbReference>
<feature type="region of interest" description="Disordered" evidence="5">
    <location>
        <begin position="495"/>
        <end position="532"/>
    </location>
</feature>
<feature type="domain" description="PI3K/PI4K catalytic" evidence="6">
    <location>
        <begin position="813"/>
        <end position="1121"/>
    </location>
</feature>
<dbReference type="OMA" id="AYPLWTV"/>
<dbReference type="PROSITE" id="PS50290">
    <property type="entry name" value="PI3_4_KINASE_3"/>
    <property type="match status" value="1"/>
</dbReference>
<feature type="compositionally biased region" description="Polar residues" evidence="5">
    <location>
        <begin position="203"/>
        <end position="213"/>
    </location>
</feature>
<evidence type="ECO:0000256" key="1">
    <source>
        <dbReference type="ARBA" id="ARBA00001686"/>
    </source>
</evidence>
<feature type="compositionally biased region" description="Basic and acidic residues" evidence="5">
    <location>
        <begin position="508"/>
        <end position="517"/>
    </location>
</feature>
<dbReference type="SUPFAM" id="SSF56112">
    <property type="entry name" value="Protein kinase-like (PK-like)"/>
    <property type="match status" value="1"/>
</dbReference>
<dbReference type="SMART" id="SM00146">
    <property type="entry name" value="PI3Kc"/>
    <property type="match status" value="1"/>
</dbReference>
<dbReference type="AlphaFoldDB" id="A0A103XJW2"/>
<dbReference type="InterPro" id="IPR016024">
    <property type="entry name" value="ARM-type_fold"/>
</dbReference>
<dbReference type="InterPro" id="IPR042236">
    <property type="entry name" value="PI3K_accessory_sf"/>
</dbReference>
<evidence type="ECO:0000256" key="5">
    <source>
        <dbReference type="SAM" id="MobiDB-lite"/>
    </source>
</evidence>
<dbReference type="Gene3D" id="1.10.1070.11">
    <property type="entry name" value="Phosphatidylinositol 3-/4-kinase, catalytic domain"/>
    <property type="match status" value="1"/>
</dbReference>
<dbReference type="Gramene" id="KVH92044">
    <property type="protein sequence ID" value="KVH92044"/>
    <property type="gene ID" value="Ccrd_005922"/>
</dbReference>